<sequence>MWNIRAHQKKDDVFRFAGYSLRLYNKIREKSEKENPIMQTVVIYSPLVNEKDVLTSFSYGSLKFTFEAIFLANIQNESPIEKILNRIKEDPETPLTYEERMNLV</sequence>
<protein>
    <submittedName>
        <fullName evidence="1">Uncharacterized protein</fullName>
    </submittedName>
</protein>
<proteinExistence type="predicted"/>
<dbReference type="EMBL" id="CP129013">
    <property type="protein sequence ID" value="WLR41546.1"/>
    <property type="molecule type" value="Genomic_DNA"/>
</dbReference>
<name>A0ABY9JQ88_9BACI</name>
<reference evidence="1 2" key="1">
    <citation type="submission" date="2023-06" db="EMBL/GenBank/DDBJ databases">
        <title>Five Gram-positive bacteria isolated from mangrove sediments in Shenzhen, Guangdong, China.</title>
        <authorList>
            <person name="Yu S."/>
            <person name="Zheng W."/>
            <person name="Huang Y."/>
        </authorList>
    </citation>
    <scope>NUCLEOTIDE SEQUENCE [LARGE SCALE GENOMIC DNA]</scope>
    <source>
        <strain evidence="1 2">SaN35-3</strain>
    </source>
</reference>
<organism evidence="1 2">
    <name type="scientific">Bacillus carboniphilus</name>
    <dbReference type="NCBI Taxonomy" id="86663"/>
    <lineage>
        <taxon>Bacteria</taxon>
        <taxon>Bacillati</taxon>
        <taxon>Bacillota</taxon>
        <taxon>Bacilli</taxon>
        <taxon>Bacillales</taxon>
        <taxon>Bacillaceae</taxon>
        <taxon>Bacillus</taxon>
    </lineage>
</organism>
<dbReference type="RefSeq" id="WP_306019591.1">
    <property type="nucleotide sequence ID" value="NZ_CP129013.1"/>
</dbReference>
<keyword evidence="2" id="KW-1185">Reference proteome</keyword>
<gene>
    <name evidence="1" type="ORF">LC087_11675</name>
</gene>
<dbReference type="Proteomes" id="UP001197974">
    <property type="component" value="Chromosome"/>
</dbReference>
<accession>A0ABY9JQ88</accession>
<evidence type="ECO:0000313" key="1">
    <source>
        <dbReference type="EMBL" id="WLR41546.1"/>
    </source>
</evidence>
<evidence type="ECO:0000313" key="2">
    <source>
        <dbReference type="Proteomes" id="UP001197974"/>
    </source>
</evidence>